<dbReference type="Gene3D" id="3.30.160.60">
    <property type="entry name" value="Classic Zinc Finger"/>
    <property type="match status" value="5"/>
</dbReference>
<keyword evidence="3" id="KW-0677">Repeat</keyword>
<feature type="compositionally biased region" description="Low complexity" evidence="11">
    <location>
        <begin position="577"/>
        <end position="588"/>
    </location>
</feature>
<dbReference type="SMART" id="SM00355">
    <property type="entry name" value="ZnF_C2H2"/>
    <property type="match status" value="7"/>
</dbReference>
<feature type="region of interest" description="Disordered" evidence="11">
    <location>
        <begin position="436"/>
        <end position="476"/>
    </location>
</feature>
<feature type="domain" description="C2H2-type" evidence="12">
    <location>
        <begin position="256"/>
        <end position="283"/>
    </location>
</feature>
<keyword evidence="14" id="KW-1185">Reference proteome</keyword>
<feature type="compositionally biased region" description="Pro residues" evidence="11">
    <location>
        <begin position="589"/>
        <end position="609"/>
    </location>
</feature>
<evidence type="ECO:0000256" key="7">
    <source>
        <dbReference type="ARBA" id="ARBA00023125"/>
    </source>
</evidence>
<evidence type="ECO:0000313" key="13">
    <source>
        <dbReference type="EnsemblMetazoa" id="XP_794123"/>
    </source>
</evidence>
<keyword evidence="6" id="KW-0805">Transcription regulation</keyword>
<keyword evidence="5" id="KW-0862">Zinc</keyword>
<dbReference type="OrthoDB" id="3533395at2759"/>
<dbReference type="PANTHER" id="PTHR16515">
    <property type="entry name" value="PR DOMAIN ZINC FINGER PROTEIN"/>
    <property type="match status" value="1"/>
</dbReference>
<sequence>MMFVRAASSFDEQNLVAYQFNEDVYFATCKPISPHTELKVWYASDYAKLLNSHVLGRQDEQMTDLSIPTPPLKHNHSQEAFFTTLNSHQDTAEASTSYQCSDNNNNSSPSAEPWKCSNCSEVFSTFAQLESCPCENKRAKRGRKPKVKSPGVPTTISSEGLILGGDVRKAEGLALKTEKETKTGKPRRGRAKKEPKTYACSECPKIFVNSEKLKTHTYMHSGERPYVCSNNGCSKAFISKYKLLRHMATHSPNKMHCCTHCNKKFHRKDHLKNHLQTHDPNKEAYRCNECGKVYSTKPGYKKHLALHAAASGELVCKLCEKDFESTETLLLHLKLHSGKSTGVKEKKHQCEHCDRRFYTRKDVRRHMVVHTGRKDFLCQTCGQRFGRKDHLVRHTRKSHKEDDMELRVRLGEQLQAVGVTTVQHMLGMQHLQEQQHPHHQLQHQHHLQQHPHQQQQLSHHHHHHHQQMSPMGQQHQQHQQFMYPMQQSLPQPPPPCTMSQPQQFTELLKIPPVPRFKSQIQPKVTIKNEVLKMNDPMDLGGLENCSLGRGQMMQDALGPGGVDLGQLLGFLPLNAMQQQQQQQQQLAPAAPPTPTSPPMSLPPNTPPATLPQSPLNIPQTQLPQQGMHAQDQTGVIPQSHMDNHMNHVQMQHMGPTQIPFSGMHSLPRFHQAFQ</sequence>
<dbReference type="FunFam" id="3.30.160.60:FF:004970">
    <property type="match status" value="1"/>
</dbReference>
<evidence type="ECO:0000256" key="6">
    <source>
        <dbReference type="ARBA" id="ARBA00023015"/>
    </source>
</evidence>
<dbReference type="PROSITE" id="PS50157">
    <property type="entry name" value="ZINC_FINGER_C2H2_2"/>
    <property type="match status" value="7"/>
</dbReference>
<dbReference type="AlphaFoldDB" id="A0A7M7RE34"/>
<dbReference type="Proteomes" id="UP000007110">
    <property type="component" value="Unassembled WGS sequence"/>
</dbReference>
<feature type="domain" description="C2H2-type" evidence="12">
    <location>
        <begin position="314"/>
        <end position="341"/>
    </location>
</feature>
<dbReference type="GO" id="GO:0005634">
    <property type="term" value="C:nucleus"/>
    <property type="evidence" value="ECO:0000318"/>
    <property type="project" value="GO_Central"/>
</dbReference>
<reference evidence="13" key="2">
    <citation type="submission" date="2021-01" db="UniProtKB">
        <authorList>
            <consortium name="EnsemblMetazoa"/>
        </authorList>
    </citation>
    <scope>IDENTIFICATION</scope>
</reference>
<dbReference type="InParanoid" id="A0A7M7RE34"/>
<feature type="domain" description="C2H2-type" evidence="12">
    <location>
        <begin position="376"/>
        <end position="404"/>
    </location>
</feature>
<evidence type="ECO:0000256" key="5">
    <source>
        <dbReference type="ARBA" id="ARBA00022833"/>
    </source>
</evidence>
<comment type="subcellular location">
    <subcellularLocation>
        <location evidence="1">Nucleus</location>
    </subcellularLocation>
</comment>
<feature type="compositionally biased region" description="Basic residues" evidence="11">
    <location>
        <begin position="437"/>
        <end position="449"/>
    </location>
</feature>
<evidence type="ECO:0000256" key="10">
    <source>
        <dbReference type="PROSITE-ProRule" id="PRU00042"/>
    </source>
</evidence>
<dbReference type="Pfam" id="PF21549">
    <property type="entry name" value="PRDM2_PR"/>
    <property type="match status" value="1"/>
</dbReference>
<evidence type="ECO:0000256" key="3">
    <source>
        <dbReference type="ARBA" id="ARBA00022737"/>
    </source>
</evidence>
<evidence type="ECO:0000256" key="11">
    <source>
        <dbReference type="SAM" id="MobiDB-lite"/>
    </source>
</evidence>
<dbReference type="KEGG" id="spu:589388"/>
<feature type="domain" description="C2H2-type" evidence="12">
    <location>
        <begin position="348"/>
        <end position="375"/>
    </location>
</feature>
<dbReference type="Gene3D" id="2.170.270.10">
    <property type="entry name" value="SET domain"/>
    <property type="match status" value="1"/>
</dbReference>
<dbReference type="PANTHER" id="PTHR16515:SF2">
    <property type="entry name" value="PR DOMAIN ZINC FINGER PROTEIN 4"/>
    <property type="match status" value="1"/>
</dbReference>
<dbReference type="PROSITE" id="PS00028">
    <property type="entry name" value="ZINC_FINGER_C2H2_1"/>
    <property type="match status" value="7"/>
</dbReference>
<evidence type="ECO:0000256" key="1">
    <source>
        <dbReference type="ARBA" id="ARBA00004123"/>
    </source>
</evidence>
<feature type="domain" description="C2H2-type" evidence="12">
    <location>
        <begin position="226"/>
        <end position="255"/>
    </location>
</feature>
<dbReference type="RefSeq" id="XP_794123.3">
    <property type="nucleotide sequence ID" value="XM_789030.5"/>
</dbReference>
<reference evidence="14" key="1">
    <citation type="submission" date="2015-02" db="EMBL/GenBank/DDBJ databases">
        <title>Genome sequencing for Strongylocentrotus purpuratus.</title>
        <authorList>
            <person name="Murali S."/>
            <person name="Liu Y."/>
            <person name="Vee V."/>
            <person name="English A."/>
            <person name="Wang M."/>
            <person name="Skinner E."/>
            <person name="Han Y."/>
            <person name="Muzny D.M."/>
            <person name="Worley K.C."/>
            <person name="Gibbs R.A."/>
        </authorList>
    </citation>
    <scope>NUCLEOTIDE SEQUENCE</scope>
</reference>
<dbReference type="FunFam" id="3.30.160.60:FF:000425">
    <property type="entry name" value="PLAG1 like zinc finger 1"/>
    <property type="match status" value="1"/>
</dbReference>
<dbReference type="InterPro" id="IPR050331">
    <property type="entry name" value="Zinc_finger"/>
</dbReference>
<keyword evidence="9" id="KW-0539">Nucleus</keyword>
<evidence type="ECO:0000256" key="8">
    <source>
        <dbReference type="ARBA" id="ARBA00023163"/>
    </source>
</evidence>
<dbReference type="InterPro" id="IPR001214">
    <property type="entry name" value="SET_dom"/>
</dbReference>
<dbReference type="EnsemblMetazoa" id="XM_789030">
    <property type="protein sequence ID" value="XP_794123"/>
    <property type="gene ID" value="LOC589388"/>
</dbReference>
<evidence type="ECO:0000256" key="9">
    <source>
        <dbReference type="ARBA" id="ARBA00023242"/>
    </source>
</evidence>
<feature type="compositionally biased region" description="Low complexity" evidence="11">
    <location>
        <begin position="467"/>
        <end position="476"/>
    </location>
</feature>
<organism evidence="13 14">
    <name type="scientific">Strongylocentrotus purpuratus</name>
    <name type="common">Purple sea urchin</name>
    <dbReference type="NCBI Taxonomy" id="7668"/>
    <lineage>
        <taxon>Eukaryota</taxon>
        <taxon>Metazoa</taxon>
        <taxon>Echinodermata</taxon>
        <taxon>Eleutherozoa</taxon>
        <taxon>Echinozoa</taxon>
        <taxon>Echinoidea</taxon>
        <taxon>Euechinoidea</taxon>
        <taxon>Echinacea</taxon>
        <taxon>Camarodonta</taxon>
        <taxon>Echinidea</taxon>
        <taxon>Strongylocentrotidae</taxon>
        <taxon>Strongylocentrotus</taxon>
    </lineage>
</organism>
<evidence type="ECO:0000256" key="4">
    <source>
        <dbReference type="ARBA" id="ARBA00022771"/>
    </source>
</evidence>
<dbReference type="FunFam" id="3.30.160.60:FF:000125">
    <property type="entry name" value="Putative zinc finger protein 143"/>
    <property type="match status" value="1"/>
</dbReference>
<feature type="domain" description="C2H2-type" evidence="12">
    <location>
        <begin position="285"/>
        <end position="312"/>
    </location>
</feature>
<protein>
    <recommendedName>
        <fullName evidence="12">C2H2-type domain-containing protein</fullName>
    </recommendedName>
</protein>
<dbReference type="SUPFAM" id="SSF57667">
    <property type="entry name" value="beta-beta-alpha zinc fingers"/>
    <property type="match status" value="3"/>
</dbReference>
<dbReference type="InterPro" id="IPR036236">
    <property type="entry name" value="Znf_C2H2_sf"/>
</dbReference>
<dbReference type="FunFam" id="3.30.160.60:FF:000231">
    <property type="entry name" value="PLAG1 like zinc finger 2"/>
    <property type="match status" value="1"/>
</dbReference>
<keyword evidence="8" id="KW-0804">Transcription</keyword>
<dbReference type="FunFam" id="3.30.160.60:FF:001316">
    <property type="entry name" value="PR domain zinc finger protein 10"/>
    <property type="match status" value="1"/>
</dbReference>
<feature type="region of interest" description="Disordered" evidence="11">
    <location>
        <begin position="139"/>
        <end position="159"/>
    </location>
</feature>
<name>A0A7M7RE34_STRPU</name>
<dbReference type="Pfam" id="PF00096">
    <property type="entry name" value="zf-C2H2"/>
    <property type="match status" value="5"/>
</dbReference>
<dbReference type="InterPro" id="IPR046341">
    <property type="entry name" value="SET_dom_sf"/>
</dbReference>
<dbReference type="GO" id="GO:0010468">
    <property type="term" value="P:regulation of gene expression"/>
    <property type="evidence" value="ECO:0000318"/>
    <property type="project" value="GO_Central"/>
</dbReference>
<dbReference type="GeneID" id="589388"/>
<feature type="domain" description="C2H2-type" evidence="12">
    <location>
        <begin position="198"/>
        <end position="225"/>
    </location>
</feature>
<keyword evidence="2" id="KW-0479">Metal-binding</keyword>
<dbReference type="InterPro" id="IPR013087">
    <property type="entry name" value="Znf_C2H2_type"/>
</dbReference>
<accession>A0A7M7RE34</accession>
<dbReference type="OMA" id="FKTENHT"/>
<evidence type="ECO:0000256" key="2">
    <source>
        <dbReference type="ARBA" id="ARBA00022723"/>
    </source>
</evidence>
<dbReference type="GO" id="GO:0008270">
    <property type="term" value="F:zinc ion binding"/>
    <property type="evidence" value="ECO:0007669"/>
    <property type="project" value="UniProtKB-KW"/>
</dbReference>
<feature type="region of interest" description="Disordered" evidence="11">
    <location>
        <begin position="577"/>
        <end position="612"/>
    </location>
</feature>
<evidence type="ECO:0000313" key="14">
    <source>
        <dbReference type="Proteomes" id="UP000007110"/>
    </source>
</evidence>
<keyword evidence="7" id="KW-0238">DNA-binding</keyword>
<proteinExistence type="predicted"/>
<evidence type="ECO:0000259" key="12">
    <source>
        <dbReference type="PROSITE" id="PS50157"/>
    </source>
</evidence>
<keyword evidence="4 10" id="KW-0863">Zinc-finger</keyword>